<dbReference type="EMBL" id="VGIR01000101">
    <property type="protein sequence ID" value="MBM3332564.1"/>
    <property type="molecule type" value="Genomic_DNA"/>
</dbReference>
<proteinExistence type="predicted"/>
<gene>
    <name evidence="1" type="ORF">FJY68_12085</name>
</gene>
<accession>A0A938BU33</accession>
<dbReference type="Proteomes" id="UP000779900">
    <property type="component" value="Unassembled WGS sequence"/>
</dbReference>
<dbReference type="AlphaFoldDB" id="A0A938BU33"/>
<name>A0A938BU33_UNCW3</name>
<evidence type="ECO:0000313" key="2">
    <source>
        <dbReference type="Proteomes" id="UP000779900"/>
    </source>
</evidence>
<evidence type="ECO:0000313" key="1">
    <source>
        <dbReference type="EMBL" id="MBM3332564.1"/>
    </source>
</evidence>
<organism evidence="1 2">
    <name type="scientific">candidate division WOR-3 bacterium</name>
    <dbReference type="NCBI Taxonomy" id="2052148"/>
    <lineage>
        <taxon>Bacteria</taxon>
        <taxon>Bacteria division WOR-3</taxon>
    </lineage>
</organism>
<comment type="caution">
    <text evidence="1">The sequence shown here is derived from an EMBL/GenBank/DDBJ whole genome shotgun (WGS) entry which is preliminary data.</text>
</comment>
<protein>
    <submittedName>
        <fullName evidence="1">Uncharacterized protein</fullName>
    </submittedName>
</protein>
<sequence length="331" mass="36782">MLPNDPRLPTKLDPWKIIDRLESIRADEPIPAEIIRAVADELSTWADRRCAEVIAALEKAHENKWADGLAGAWREHRDRLYSTYFSLRCFSFELGTGQDSLLDGRRASIVFHASHELHRYLMGYLSGLPDAKVMNAERRRDAAAFGRAHKQAYLDSLASILKTVEHDLDVFSRVTEQFVSGSAEGPVTFRSPSWQYDFEFAAEGILLGLLPTGDPASINSGMPPSPVAGASVVRGHLESVLFRRDFLAALHGAREPSCGRSYDAVRALKENGLLIGEEGSWASNAYGLLSEVHHSGAFLTTGEVFMLSQLTRELQKLIDSRHQAKQENEHT</sequence>
<reference evidence="1" key="1">
    <citation type="submission" date="2019-03" db="EMBL/GenBank/DDBJ databases">
        <title>Lake Tanganyika Metagenome-Assembled Genomes (MAGs).</title>
        <authorList>
            <person name="Tran P."/>
        </authorList>
    </citation>
    <scope>NUCLEOTIDE SEQUENCE</scope>
    <source>
        <strain evidence="1">K_DeepCast_150m_m2_040</strain>
    </source>
</reference>